<proteinExistence type="predicted"/>
<dbReference type="InterPro" id="IPR002181">
    <property type="entry name" value="Fibrinogen_a/b/g_C_dom"/>
</dbReference>
<evidence type="ECO:0000256" key="1">
    <source>
        <dbReference type="ARBA" id="ARBA00004613"/>
    </source>
</evidence>
<gene>
    <name evidence="8" type="ORF">KP79_PYT24628</name>
</gene>
<comment type="caution">
    <text evidence="8">The sequence shown here is derived from an EMBL/GenBank/DDBJ whole genome shotgun (WGS) entry which is preliminary data.</text>
</comment>
<dbReference type="PANTHER" id="PTHR47221">
    <property type="entry name" value="FIBRINOGEN ALPHA CHAIN"/>
    <property type="match status" value="1"/>
</dbReference>
<evidence type="ECO:0000259" key="7">
    <source>
        <dbReference type="PROSITE" id="PS51406"/>
    </source>
</evidence>
<keyword evidence="6" id="KW-0325">Glycoprotein</keyword>
<dbReference type="SMART" id="SM00186">
    <property type="entry name" value="FBG"/>
    <property type="match status" value="1"/>
</dbReference>
<dbReference type="AlphaFoldDB" id="A0A210Q580"/>
<dbReference type="Gene3D" id="4.10.530.10">
    <property type="entry name" value="Gamma-fibrinogen Carboxyl Terminal Fragment, domain 2"/>
    <property type="match status" value="1"/>
</dbReference>
<feature type="domain" description="Fibrinogen C-terminal" evidence="7">
    <location>
        <begin position="1"/>
        <end position="226"/>
    </location>
</feature>
<dbReference type="STRING" id="6573.A0A210Q580"/>
<dbReference type="EMBL" id="NEDP02004986">
    <property type="protein sequence ID" value="OWF43887.1"/>
    <property type="molecule type" value="Genomic_DNA"/>
</dbReference>
<name>A0A210Q580_MIZYE</name>
<dbReference type="Proteomes" id="UP000242188">
    <property type="component" value="Unassembled WGS sequence"/>
</dbReference>
<evidence type="ECO:0000256" key="4">
    <source>
        <dbReference type="ARBA" id="ARBA00023054"/>
    </source>
</evidence>
<evidence type="ECO:0000256" key="6">
    <source>
        <dbReference type="ARBA" id="ARBA00023180"/>
    </source>
</evidence>
<dbReference type="GO" id="GO:0005576">
    <property type="term" value="C:extracellular region"/>
    <property type="evidence" value="ECO:0007669"/>
    <property type="project" value="UniProtKB-SubCell"/>
</dbReference>
<organism evidence="8 9">
    <name type="scientific">Mizuhopecten yessoensis</name>
    <name type="common">Japanese scallop</name>
    <name type="synonym">Patinopecten yessoensis</name>
    <dbReference type="NCBI Taxonomy" id="6573"/>
    <lineage>
        <taxon>Eukaryota</taxon>
        <taxon>Metazoa</taxon>
        <taxon>Spiralia</taxon>
        <taxon>Lophotrochozoa</taxon>
        <taxon>Mollusca</taxon>
        <taxon>Bivalvia</taxon>
        <taxon>Autobranchia</taxon>
        <taxon>Pteriomorphia</taxon>
        <taxon>Pectinida</taxon>
        <taxon>Pectinoidea</taxon>
        <taxon>Pectinidae</taxon>
        <taxon>Mizuhopecten</taxon>
    </lineage>
</organism>
<dbReference type="SUPFAM" id="SSF56496">
    <property type="entry name" value="Fibrinogen C-terminal domain-like"/>
    <property type="match status" value="1"/>
</dbReference>
<dbReference type="OrthoDB" id="6159473at2759"/>
<protein>
    <submittedName>
        <fullName evidence="8">Angiopoietin-related protein 1</fullName>
    </submittedName>
</protein>
<dbReference type="InterPro" id="IPR014716">
    <property type="entry name" value="Fibrinogen_a/b/g_C_1"/>
</dbReference>
<comment type="subcellular location">
    <subcellularLocation>
        <location evidence="1">Secreted</location>
    </subcellularLocation>
</comment>
<reference evidence="8 9" key="1">
    <citation type="journal article" date="2017" name="Nat. Ecol. Evol.">
        <title>Scallop genome provides insights into evolution of bilaterian karyotype and development.</title>
        <authorList>
            <person name="Wang S."/>
            <person name="Zhang J."/>
            <person name="Jiao W."/>
            <person name="Li J."/>
            <person name="Xun X."/>
            <person name="Sun Y."/>
            <person name="Guo X."/>
            <person name="Huan P."/>
            <person name="Dong B."/>
            <person name="Zhang L."/>
            <person name="Hu X."/>
            <person name="Sun X."/>
            <person name="Wang J."/>
            <person name="Zhao C."/>
            <person name="Wang Y."/>
            <person name="Wang D."/>
            <person name="Huang X."/>
            <person name="Wang R."/>
            <person name="Lv J."/>
            <person name="Li Y."/>
            <person name="Zhang Z."/>
            <person name="Liu B."/>
            <person name="Lu W."/>
            <person name="Hui Y."/>
            <person name="Liang J."/>
            <person name="Zhou Z."/>
            <person name="Hou R."/>
            <person name="Li X."/>
            <person name="Liu Y."/>
            <person name="Li H."/>
            <person name="Ning X."/>
            <person name="Lin Y."/>
            <person name="Zhao L."/>
            <person name="Xing Q."/>
            <person name="Dou J."/>
            <person name="Li Y."/>
            <person name="Mao J."/>
            <person name="Guo H."/>
            <person name="Dou H."/>
            <person name="Li T."/>
            <person name="Mu C."/>
            <person name="Jiang W."/>
            <person name="Fu Q."/>
            <person name="Fu X."/>
            <person name="Miao Y."/>
            <person name="Liu J."/>
            <person name="Yu Q."/>
            <person name="Li R."/>
            <person name="Liao H."/>
            <person name="Li X."/>
            <person name="Kong Y."/>
            <person name="Jiang Z."/>
            <person name="Chourrout D."/>
            <person name="Li R."/>
            <person name="Bao Z."/>
        </authorList>
    </citation>
    <scope>NUCLEOTIDE SEQUENCE [LARGE SCALE GENOMIC DNA]</scope>
    <source>
        <strain evidence="8 9">PY_sf001</strain>
    </source>
</reference>
<keyword evidence="5" id="KW-1015">Disulfide bond</keyword>
<evidence type="ECO:0000313" key="8">
    <source>
        <dbReference type="EMBL" id="OWF43887.1"/>
    </source>
</evidence>
<accession>A0A210Q580</accession>
<keyword evidence="9" id="KW-1185">Reference proteome</keyword>
<evidence type="ECO:0000256" key="2">
    <source>
        <dbReference type="ARBA" id="ARBA00022525"/>
    </source>
</evidence>
<dbReference type="PROSITE" id="PS51406">
    <property type="entry name" value="FIBRINOGEN_C_2"/>
    <property type="match status" value="1"/>
</dbReference>
<evidence type="ECO:0000256" key="3">
    <source>
        <dbReference type="ARBA" id="ARBA00022729"/>
    </source>
</evidence>
<dbReference type="Pfam" id="PF00147">
    <property type="entry name" value="Fibrinogen_C"/>
    <property type="match status" value="1"/>
</dbReference>
<keyword evidence="3" id="KW-0732">Signal</keyword>
<dbReference type="InterPro" id="IPR037579">
    <property type="entry name" value="FIB_ANG-like"/>
</dbReference>
<evidence type="ECO:0000313" key="9">
    <source>
        <dbReference type="Proteomes" id="UP000242188"/>
    </source>
</evidence>
<dbReference type="PANTHER" id="PTHR47221:SF6">
    <property type="entry name" value="FIBRINOGEN ALPHA CHAIN"/>
    <property type="match status" value="1"/>
</dbReference>
<evidence type="ECO:0000256" key="5">
    <source>
        <dbReference type="ARBA" id="ARBA00023157"/>
    </source>
</evidence>
<keyword evidence="2" id="KW-0964">Secreted</keyword>
<keyword evidence="4" id="KW-0175">Coiled coil</keyword>
<dbReference type="Gene3D" id="3.90.215.10">
    <property type="entry name" value="Gamma Fibrinogen, chain A, domain 1"/>
    <property type="match status" value="1"/>
</dbReference>
<sequence length="226" mass="25983">MEDCTEGYQYYVAQFGTFLIHPTLAPAPITTVCWMEYDKRTYLQSRHYVSGISFNRNWTSYRDRFGDIYKSIDIDFWWGIDNAYYLTNSKSYNLVVQVAGQDYTDVGNIVYKNFVVQKESNKFAMSYSSVYIVPLDQIITLSMNGSMTLSNGAPFSTYDQDNDQSIGNCAAVHSAGWWFNDCTNCNPNSRLWPGGNSSRLGVDDEFFWNDGLYGWSAWATALWFTR</sequence>
<dbReference type="InterPro" id="IPR036056">
    <property type="entry name" value="Fibrinogen-like_C"/>
</dbReference>